<sequence length="231" mass="25766">MDERARVVVVEDDPTVRAAVDAYLRANGYAVDAFGDGLSARSALAERIPDVLIVDRMLPGISGDELCEQIRAVSDVPIMMLTALGQVEDRIDGLESGVDDYLTKPFSLRELLLRVGALVRRARSAASSGEISDGDFRIDPARRRVWVRGAEVALTAREHDLLAFLVRNPDRVIARDEILREVWGWSVGEASTVTVHVRRLREKIELDPQDPRHLHTEWGAGYCFSPQGRLR</sequence>
<evidence type="ECO:0000256" key="4">
    <source>
        <dbReference type="ARBA" id="ARBA00023125"/>
    </source>
</evidence>
<evidence type="ECO:0000259" key="9">
    <source>
        <dbReference type="PROSITE" id="PS51755"/>
    </source>
</evidence>
<feature type="domain" description="Response regulatory" evidence="8">
    <location>
        <begin position="6"/>
        <end position="119"/>
    </location>
</feature>
<keyword evidence="3" id="KW-0805">Transcription regulation</keyword>
<keyword evidence="4 7" id="KW-0238">DNA-binding</keyword>
<evidence type="ECO:0000256" key="6">
    <source>
        <dbReference type="PROSITE-ProRule" id="PRU00169"/>
    </source>
</evidence>
<dbReference type="Gene3D" id="3.40.50.2300">
    <property type="match status" value="1"/>
</dbReference>
<evidence type="ECO:0000256" key="5">
    <source>
        <dbReference type="ARBA" id="ARBA00023163"/>
    </source>
</evidence>
<keyword evidence="5" id="KW-0804">Transcription</keyword>
<dbReference type="InterPro" id="IPR001867">
    <property type="entry name" value="OmpR/PhoB-type_DNA-bd"/>
</dbReference>
<dbReference type="CDD" id="cd17574">
    <property type="entry name" value="REC_OmpR"/>
    <property type="match status" value="1"/>
</dbReference>
<evidence type="ECO:0000256" key="2">
    <source>
        <dbReference type="ARBA" id="ARBA00023012"/>
    </source>
</evidence>
<dbReference type="Pfam" id="PF00486">
    <property type="entry name" value="Trans_reg_C"/>
    <property type="match status" value="1"/>
</dbReference>
<dbReference type="EMBL" id="JYJB01000008">
    <property type="protein sequence ID" value="KJL47772.1"/>
    <property type="molecule type" value="Genomic_DNA"/>
</dbReference>
<dbReference type="Gene3D" id="1.10.10.10">
    <property type="entry name" value="Winged helix-like DNA-binding domain superfamily/Winged helix DNA-binding domain"/>
    <property type="match status" value="1"/>
</dbReference>
<evidence type="ECO:0000256" key="7">
    <source>
        <dbReference type="PROSITE-ProRule" id="PRU01091"/>
    </source>
</evidence>
<protein>
    <submittedName>
        <fullName evidence="10">Sensory transduction protein regX3</fullName>
    </submittedName>
</protein>
<dbReference type="GO" id="GO:0000156">
    <property type="term" value="F:phosphorelay response regulator activity"/>
    <property type="evidence" value="ECO:0007669"/>
    <property type="project" value="TreeGrafter"/>
</dbReference>
<proteinExistence type="predicted"/>
<reference evidence="10 11" key="1">
    <citation type="submission" date="2015-02" db="EMBL/GenBank/DDBJ databases">
        <title>Draft genome sequences of ten Microbacterium spp. with emphasis on heavy metal contaminated environments.</title>
        <authorList>
            <person name="Corretto E."/>
        </authorList>
    </citation>
    <scope>NUCLEOTIDE SEQUENCE [LARGE SCALE GENOMIC DNA]</scope>
    <source>
        <strain evidence="10 11">SA35</strain>
    </source>
</reference>
<dbReference type="InterPro" id="IPR001789">
    <property type="entry name" value="Sig_transdc_resp-reg_receiver"/>
</dbReference>
<dbReference type="PANTHER" id="PTHR48111:SF4">
    <property type="entry name" value="DNA-BINDING DUAL TRANSCRIPTIONAL REGULATOR OMPR"/>
    <property type="match status" value="1"/>
</dbReference>
<dbReference type="RefSeq" id="WP_045257063.1">
    <property type="nucleotide sequence ID" value="NZ_JYJB01000008.1"/>
</dbReference>
<keyword evidence="1 6" id="KW-0597">Phosphoprotein</keyword>
<dbReference type="OrthoDB" id="3197131at2"/>
<evidence type="ECO:0000313" key="10">
    <source>
        <dbReference type="EMBL" id="KJL47772.1"/>
    </source>
</evidence>
<dbReference type="Gene3D" id="6.10.250.690">
    <property type="match status" value="1"/>
</dbReference>
<evidence type="ECO:0000256" key="3">
    <source>
        <dbReference type="ARBA" id="ARBA00023015"/>
    </source>
</evidence>
<dbReference type="GO" id="GO:0000976">
    <property type="term" value="F:transcription cis-regulatory region binding"/>
    <property type="evidence" value="ECO:0007669"/>
    <property type="project" value="TreeGrafter"/>
</dbReference>
<dbReference type="PROSITE" id="PS50110">
    <property type="entry name" value="RESPONSE_REGULATORY"/>
    <property type="match status" value="1"/>
</dbReference>
<dbReference type="SMART" id="SM00448">
    <property type="entry name" value="REC"/>
    <property type="match status" value="1"/>
</dbReference>
<dbReference type="InterPro" id="IPR011006">
    <property type="entry name" value="CheY-like_superfamily"/>
</dbReference>
<dbReference type="AlphaFoldDB" id="A0A0M2HM08"/>
<dbReference type="STRING" id="273678.RS84_01400"/>
<feature type="domain" description="OmpR/PhoB-type" evidence="9">
    <location>
        <begin position="128"/>
        <end position="226"/>
    </location>
</feature>
<dbReference type="GO" id="GO:0032993">
    <property type="term" value="C:protein-DNA complex"/>
    <property type="evidence" value="ECO:0007669"/>
    <property type="project" value="TreeGrafter"/>
</dbReference>
<dbReference type="GO" id="GO:0005829">
    <property type="term" value="C:cytosol"/>
    <property type="evidence" value="ECO:0007669"/>
    <property type="project" value="TreeGrafter"/>
</dbReference>
<accession>A0A0M2HM08</accession>
<dbReference type="SUPFAM" id="SSF52172">
    <property type="entry name" value="CheY-like"/>
    <property type="match status" value="1"/>
</dbReference>
<dbReference type="FunFam" id="1.10.10.10:FF:000018">
    <property type="entry name" value="DNA-binding response regulator ResD"/>
    <property type="match status" value="1"/>
</dbReference>
<feature type="DNA-binding region" description="OmpR/PhoB-type" evidence="7">
    <location>
        <begin position="128"/>
        <end position="226"/>
    </location>
</feature>
<keyword evidence="11" id="KW-1185">Reference proteome</keyword>
<dbReference type="Pfam" id="PF00072">
    <property type="entry name" value="Response_reg"/>
    <property type="match status" value="1"/>
</dbReference>
<dbReference type="PATRIC" id="fig|273678.4.peg.1398"/>
<organism evidence="10 11">
    <name type="scientific">Microbacterium hydrocarbonoxydans</name>
    <dbReference type="NCBI Taxonomy" id="273678"/>
    <lineage>
        <taxon>Bacteria</taxon>
        <taxon>Bacillati</taxon>
        <taxon>Actinomycetota</taxon>
        <taxon>Actinomycetes</taxon>
        <taxon>Micrococcales</taxon>
        <taxon>Microbacteriaceae</taxon>
        <taxon>Microbacterium</taxon>
    </lineage>
</organism>
<feature type="modified residue" description="4-aspartylphosphate" evidence="6">
    <location>
        <position position="55"/>
    </location>
</feature>
<evidence type="ECO:0000313" key="11">
    <source>
        <dbReference type="Proteomes" id="UP000033900"/>
    </source>
</evidence>
<dbReference type="InterPro" id="IPR039420">
    <property type="entry name" value="WalR-like"/>
</dbReference>
<keyword evidence="2" id="KW-0902">Two-component regulatory system</keyword>
<comment type="caution">
    <text evidence="10">The sequence shown here is derived from an EMBL/GenBank/DDBJ whole genome shotgun (WGS) entry which is preliminary data.</text>
</comment>
<dbReference type="InterPro" id="IPR036388">
    <property type="entry name" value="WH-like_DNA-bd_sf"/>
</dbReference>
<dbReference type="CDD" id="cd00383">
    <property type="entry name" value="trans_reg_C"/>
    <property type="match status" value="1"/>
</dbReference>
<evidence type="ECO:0000259" key="8">
    <source>
        <dbReference type="PROSITE" id="PS50110"/>
    </source>
</evidence>
<evidence type="ECO:0000256" key="1">
    <source>
        <dbReference type="ARBA" id="ARBA00022553"/>
    </source>
</evidence>
<dbReference type="Proteomes" id="UP000033900">
    <property type="component" value="Unassembled WGS sequence"/>
</dbReference>
<dbReference type="GO" id="GO:0006355">
    <property type="term" value="P:regulation of DNA-templated transcription"/>
    <property type="evidence" value="ECO:0007669"/>
    <property type="project" value="InterPro"/>
</dbReference>
<name>A0A0M2HM08_9MICO</name>
<dbReference type="SMART" id="SM00862">
    <property type="entry name" value="Trans_reg_C"/>
    <property type="match status" value="1"/>
</dbReference>
<dbReference type="PROSITE" id="PS51755">
    <property type="entry name" value="OMPR_PHOB"/>
    <property type="match status" value="1"/>
</dbReference>
<dbReference type="PANTHER" id="PTHR48111">
    <property type="entry name" value="REGULATOR OF RPOS"/>
    <property type="match status" value="1"/>
</dbReference>
<gene>
    <name evidence="10" type="primary">regX3_2</name>
    <name evidence="10" type="ORF">RS84_01400</name>
</gene>